<sequence>MVFLDAESIKELWDTWNIRGLIILSLLVQLGCYITIGLILRTGSSDILVLRAPFLLLHLGGPDSITSYSLEDNELWLRHLLGLLLQVGSTIYFILQSFSQKKLWLPNILVLPSGIIKYAERNYAFYLASFERFGSSWVPSDWAAGLPIPVQFQNLGTADHLPRILPVDIDIHMDSFLVDSDPKSILQAAVYLLGSIKNLLLGPVQSRQQTAKSFANFLSRNTDRAAENALQKLEIELSLLNEVLHTKLPVVVSKIGCVCRILNLVCILGTLLSFSLVKKHYKLEEFDTWLTFGLLIGALALDFISVILLVFSDWFAIAHFHIMEFRSLPIFITRFININKFINRHRWFNEVPQLNFVTYLVKDHPNWLKKVAEFLLLKSLLEAIKGIICQSSQNFKEDPHWRFIFEEVINFCKTVPRIKEVWFERSFKILEEFSISGPVERIIKESDYTQILLTWHIATELSFRGEDERCSSTGSNDHRAICKLLSDYMFNLLMMKPATMASVLNDWQKSIR</sequence>
<feature type="transmembrane region" description="Helical" evidence="1">
    <location>
        <begin position="20"/>
        <end position="40"/>
    </location>
</feature>
<protein>
    <recommendedName>
        <fullName evidence="2">DUF4220 domain-containing protein</fullName>
    </recommendedName>
</protein>
<dbReference type="PANTHER" id="PTHR31325">
    <property type="entry name" value="OS01G0798800 PROTEIN-RELATED"/>
    <property type="match status" value="1"/>
</dbReference>
<dbReference type="InterPro" id="IPR025315">
    <property type="entry name" value="DUF4220"/>
</dbReference>
<feature type="transmembrane region" description="Helical" evidence="1">
    <location>
        <begin position="76"/>
        <end position="95"/>
    </location>
</feature>
<keyword evidence="1" id="KW-0812">Transmembrane</keyword>
<name>A0AAV5LSZ4_9ROSI</name>
<feature type="transmembrane region" description="Helical" evidence="1">
    <location>
        <begin position="257"/>
        <end position="277"/>
    </location>
</feature>
<dbReference type="EMBL" id="BPVZ01000140">
    <property type="protein sequence ID" value="GKV40229.1"/>
    <property type="molecule type" value="Genomic_DNA"/>
</dbReference>
<feature type="domain" description="DUF4220" evidence="2">
    <location>
        <begin position="35"/>
        <end position="359"/>
    </location>
</feature>
<feature type="transmembrane region" description="Helical" evidence="1">
    <location>
        <begin position="289"/>
        <end position="317"/>
    </location>
</feature>
<evidence type="ECO:0000313" key="4">
    <source>
        <dbReference type="Proteomes" id="UP001054252"/>
    </source>
</evidence>
<comment type="caution">
    <text evidence="3">The sequence shown here is derived from an EMBL/GenBank/DDBJ whole genome shotgun (WGS) entry which is preliminary data.</text>
</comment>
<evidence type="ECO:0000259" key="2">
    <source>
        <dbReference type="Pfam" id="PF13968"/>
    </source>
</evidence>
<dbReference type="AlphaFoldDB" id="A0AAV5LSZ4"/>
<keyword evidence="1" id="KW-1133">Transmembrane helix</keyword>
<keyword evidence="1" id="KW-0472">Membrane</keyword>
<accession>A0AAV5LSZ4</accession>
<proteinExistence type="predicted"/>
<evidence type="ECO:0000313" key="3">
    <source>
        <dbReference type="EMBL" id="GKV40229.1"/>
    </source>
</evidence>
<evidence type="ECO:0000256" key="1">
    <source>
        <dbReference type="SAM" id="Phobius"/>
    </source>
</evidence>
<organism evidence="3 4">
    <name type="scientific">Rubroshorea leprosula</name>
    <dbReference type="NCBI Taxonomy" id="152421"/>
    <lineage>
        <taxon>Eukaryota</taxon>
        <taxon>Viridiplantae</taxon>
        <taxon>Streptophyta</taxon>
        <taxon>Embryophyta</taxon>
        <taxon>Tracheophyta</taxon>
        <taxon>Spermatophyta</taxon>
        <taxon>Magnoliopsida</taxon>
        <taxon>eudicotyledons</taxon>
        <taxon>Gunneridae</taxon>
        <taxon>Pentapetalae</taxon>
        <taxon>rosids</taxon>
        <taxon>malvids</taxon>
        <taxon>Malvales</taxon>
        <taxon>Dipterocarpaceae</taxon>
        <taxon>Rubroshorea</taxon>
    </lineage>
</organism>
<dbReference type="Pfam" id="PF13968">
    <property type="entry name" value="DUF4220"/>
    <property type="match status" value="1"/>
</dbReference>
<dbReference type="Proteomes" id="UP001054252">
    <property type="component" value="Unassembled WGS sequence"/>
</dbReference>
<gene>
    <name evidence="3" type="ORF">SLEP1_g47897</name>
</gene>
<keyword evidence="4" id="KW-1185">Reference proteome</keyword>
<reference evidence="3 4" key="1">
    <citation type="journal article" date="2021" name="Commun. Biol.">
        <title>The genome of Shorea leprosula (Dipterocarpaceae) highlights the ecological relevance of drought in aseasonal tropical rainforests.</title>
        <authorList>
            <person name="Ng K.K.S."/>
            <person name="Kobayashi M.J."/>
            <person name="Fawcett J.A."/>
            <person name="Hatakeyama M."/>
            <person name="Paape T."/>
            <person name="Ng C.H."/>
            <person name="Ang C.C."/>
            <person name="Tnah L.H."/>
            <person name="Lee C.T."/>
            <person name="Nishiyama T."/>
            <person name="Sese J."/>
            <person name="O'Brien M.J."/>
            <person name="Copetti D."/>
            <person name="Mohd Noor M.I."/>
            <person name="Ong R.C."/>
            <person name="Putra M."/>
            <person name="Sireger I.Z."/>
            <person name="Indrioko S."/>
            <person name="Kosugi Y."/>
            <person name="Izuno A."/>
            <person name="Isagi Y."/>
            <person name="Lee S.L."/>
            <person name="Shimizu K.K."/>
        </authorList>
    </citation>
    <scope>NUCLEOTIDE SEQUENCE [LARGE SCALE GENOMIC DNA]</scope>
    <source>
        <strain evidence="3">214</strain>
    </source>
</reference>